<feature type="chain" id="PRO_5018994289" evidence="1">
    <location>
        <begin position="22"/>
        <end position="154"/>
    </location>
</feature>
<dbReference type="EMBL" id="CP035952">
    <property type="protein sequence ID" value="QBF26174.1"/>
    <property type="molecule type" value="Genomic_DNA"/>
</dbReference>
<dbReference type="RefSeq" id="WP_130264051.1">
    <property type="nucleotide sequence ID" value="NZ_CP035952.1"/>
</dbReference>
<protein>
    <submittedName>
        <fullName evidence="2">Uncharacterized protein</fullName>
    </submittedName>
</protein>
<gene>
    <name evidence="2" type="ORF">EXN22_10885</name>
</gene>
<feature type="signal peptide" evidence="1">
    <location>
        <begin position="1"/>
        <end position="21"/>
    </location>
</feature>
<dbReference type="OrthoDB" id="7006877at2"/>
<proteinExistence type="predicted"/>
<accession>A0A411MHL1</accession>
<keyword evidence="3" id="KW-1185">Reference proteome</keyword>
<evidence type="ECO:0000313" key="3">
    <source>
        <dbReference type="Proteomes" id="UP000291130"/>
    </source>
</evidence>
<dbReference type="KEGG" id="ptk:EXN22_10885"/>
<dbReference type="AlphaFoldDB" id="A0A411MHL1"/>
<dbReference type="Proteomes" id="UP000291130">
    <property type="component" value="Chromosome"/>
</dbReference>
<evidence type="ECO:0000256" key="1">
    <source>
        <dbReference type="SAM" id="SignalP"/>
    </source>
</evidence>
<sequence>MFMRTLLGCLILLGPLLKAHALPTENVPSSVLKSLGTELADNASNSQWQQLWQRTRHAGHLGSGAQTVHFTVPQAQIPALVAQTLTNADEAGPLKQTQVRYRRDFHPRVIGKAATGELSAVCVWVDWRSFPTQAINRPAGHLQQVSLLLARPCD</sequence>
<name>A0A411MHL1_9PSED</name>
<evidence type="ECO:0000313" key="2">
    <source>
        <dbReference type="EMBL" id="QBF26174.1"/>
    </source>
</evidence>
<reference evidence="2 3" key="1">
    <citation type="submission" date="2019-02" db="EMBL/GenBank/DDBJ databases">
        <title>Complete genome sequence of Pseudomonas sp. SNU WT1 isolated from rainbow trout.</title>
        <authorList>
            <person name="Oh W.T."/>
            <person name="Park S.C."/>
        </authorList>
    </citation>
    <scope>NUCLEOTIDE SEQUENCE [LARGE SCALE GENOMIC DNA]</scope>
    <source>
        <strain evidence="2 3">SNU WT1</strain>
    </source>
</reference>
<keyword evidence="1" id="KW-0732">Signal</keyword>
<organism evidence="2 3">
    <name type="scientific">Pseudomonas tructae</name>
    <dbReference type="NCBI Taxonomy" id="2518644"/>
    <lineage>
        <taxon>Bacteria</taxon>
        <taxon>Pseudomonadati</taxon>
        <taxon>Pseudomonadota</taxon>
        <taxon>Gammaproteobacteria</taxon>
        <taxon>Pseudomonadales</taxon>
        <taxon>Pseudomonadaceae</taxon>
        <taxon>Pseudomonas</taxon>
    </lineage>
</organism>